<keyword evidence="5" id="KW-0808">Transferase</keyword>
<comment type="caution">
    <text evidence="5">The sequence shown here is derived from an EMBL/GenBank/DDBJ whole genome shotgun (WGS) entry which is preliminary data.</text>
</comment>
<dbReference type="EC" id="2.7.13.3" evidence="2"/>
<dbReference type="PRINTS" id="PR00344">
    <property type="entry name" value="BCTRLSENSOR"/>
</dbReference>
<comment type="catalytic activity">
    <reaction evidence="1">
        <text>ATP + protein L-histidine = ADP + protein N-phospho-L-histidine.</text>
        <dbReference type="EC" id="2.7.13.3"/>
    </reaction>
</comment>
<name>A0A7Y2K2H0_9BURK</name>
<proteinExistence type="predicted"/>
<evidence type="ECO:0000256" key="2">
    <source>
        <dbReference type="ARBA" id="ARBA00012438"/>
    </source>
</evidence>
<evidence type="ECO:0000256" key="1">
    <source>
        <dbReference type="ARBA" id="ARBA00000085"/>
    </source>
</evidence>
<evidence type="ECO:0000313" key="5">
    <source>
        <dbReference type="EMBL" id="NNG25372.1"/>
    </source>
</evidence>
<dbReference type="InterPro" id="IPR005467">
    <property type="entry name" value="His_kinase_dom"/>
</dbReference>
<dbReference type="PANTHER" id="PTHR43547">
    <property type="entry name" value="TWO-COMPONENT HISTIDINE KINASE"/>
    <property type="match status" value="1"/>
</dbReference>
<dbReference type="Gene3D" id="3.30.565.10">
    <property type="entry name" value="Histidine kinase-like ATPase, C-terminal domain"/>
    <property type="match status" value="1"/>
</dbReference>
<dbReference type="SUPFAM" id="SSF55874">
    <property type="entry name" value="ATPase domain of HSP90 chaperone/DNA topoisomerase II/histidine kinase"/>
    <property type="match status" value="1"/>
</dbReference>
<dbReference type="SUPFAM" id="SSF47384">
    <property type="entry name" value="Homodimeric domain of signal transducing histidine kinase"/>
    <property type="match status" value="1"/>
</dbReference>
<dbReference type="InterPro" id="IPR036097">
    <property type="entry name" value="HisK_dim/P_sf"/>
</dbReference>
<accession>A0A7Y2K2H0</accession>
<dbReference type="Pfam" id="PF02518">
    <property type="entry name" value="HATPase_c"/>
    <property type="match status" value="1"/>
</dbReference>
<dbReference type="InterPro" id="IPR003594">
    <property type="entry name" value="HATPase_dom"/>
</dbReference>
<reference evidence="5 6" key="1">
    <citation type="submission" date="2020-04" db="EMBL/GenBank/DDBJ databases">
        <title>Massilia sp. nov., a cold adapted bacteria isolated from Arctic soil.</title>
        <authorList>
            <person name="Son J."/>
            <person name="Ka J.-O."/>
        </authorList>
    </citation>
    <scope>NUCLEOTIDE SEQUENCE [LARGE SCALE GENOMIC DNA]</scope>
    <source>
        <strain evidence="5 6">ML15P13</strain>
    </source>
</reference>
<dbReference type="CDD" id="cd00082">
    <property type="entry name" value="HisKA"/>
    <property type="match status" value="1"/>
</dbReference>
<keyword evidence="5" id="KW-0418">Kinase</keyword>
<dbReference type="SMART" id="SM00388">
    <property type="entry name" value="HisKA"/>
    <property type="match status" value="1"/>
</dbReference>
<feature type="domain" description="Histidine kinase" evidence="4">
    <location>
        <begin position="158"/>
        <end position="369"/>
    </location>
</feature>
<dbReference type="Proteomes" id="UP000533905">
    <property type="component" value="Unassembled WGS sequence"/>
</dbReference>
<keyword evidence="3" id="KW-0597">Phosphoprotein</keyword>
<evidence type="ECO:0000256" key="3">
    <source>
        <dbReference type="ARBA" id="ARBA00022553"/>
    </source>
</evidence>
<evidence type="ECO:0000313" key="6">
    <source>
        <dbReference type="Proteomes" id="UP000533905"/>
    </source>
</evidence>
<dbReference type="CDD" id="cd00075">
    <property type="entry name" value="HATPase"/>
    <property type="match status" value="1"/>
</dbReference>
<gene>
    <name evidence="5" type="ORF">HGB41_20515</name>
</gene>
<dbReference type="GO" id="GO:0000155">
    <property type="term" value="F:phosphorelay sensor kinase activity"/>
    <property type="evidence" value="ECO:0007669"/>
    <property type="project" value="InterPro"/>
</dbReference>
<dbReference type="InterPro" id="IPR003661">
    <property type="entry name" value="HisK_dim/P_dom"/>
</dbReference>
<dbReference type="PANTHER" id="PTHR43547:SF2">
    <property type="entry name" value="HYBRID SIGNAL TRANSDUCTION HISTIDINE KINASE C"/>
    <property type="match status" value="1"/>
</dbReference>
<dbReference type="SMART" id="SM00387">
    <property type="entry name" value="HATPase_c"/>
    <property type="match status" value="1"/>
</dbReference>
<dbReference type="AlphaFoldDB" id="A0A7Y2K2H0"/>
<dbReference type="InterPro" id="IPR004358">
    <property type="entry name" value="Sig_transdc_His_kin-like_C"/>
</dbReference>
<keyword evidence="6" id="KW-1185">Reference proteome</keyword>
<dbReference type="RefSeq" id="WP_171087948.1">
    <property type="nucleotide sequence ID" value="NZ_JABAIV010000009.1"/>
</dbReference>
<dbReference type="Gene3D" id="1.10.287.130">
    <property type="match status" value="1"/>
</dbReference>
<protein>
    <recommendedName>
        <fullName evidence="2">histidine kinase</fullName>
        <ecNumber evidence="2">2.7.13.3</ecNumber>
    </recommendedName>
</protein>
<dbReference type="Pfam" id="PF00512">
    <property type="entry name" value="HisKA"/>
    <property type="match status" value="1"/>
</dbReference>
<organism evidence="5 6">
    <name type="scientific">Telluria aromaticivorans</name>
    <dbReference type="NCBI Taxonomy" id="2725995"/>
    <lineage>
        <taxon>Bacteria</taxon>
        <taxon>Pseudomonadati</taxon>
        <taxon>Pseudomonadota</taxon>
        <taxon>Betaproteobacteria</taxon>
        <taxon>Burkholderiales</taxon>
        <taxon>Oxalobacteraceae</taxon>
        <taxon>Telluria group</taxon>
        <taxon>Telluria</taxon>
    </lineage>
</organism>
<dbReference type="EMBL" id="JABAIV010000009">
    <property type="protein sequence ID" value="NNG25372.1"/>
    <property type="molecule type" value="Genomic_DNA"/>
</dbReference>
<sequence>MTLATDQNSHGHGISPTGLQFIAIRDAVMDHWEREVRARVDGARNLLRPVLTNTLPAFFDNIAEALSPDHPREQGSSYTNAAGVHGSERARMTPFGPDQVVHEYQILRESIAVVARGRVALGEAEWAVIDGSINSATREAIRSFTRIHEELRHKVAAALSHDMRTPLSVVAHGAQLLQITSDLSMVRHVASKIESNTDRIEKMMAELLDALTFQGAAKIPLHLTRFDILDLIQEMREQYSHVHDNDVMVDMSSEPVMGYWCRASLRRAVENLINNAFKYGDRNTVKIMACQTRGRLMLSVHNEGNAIPEEQHDRIFEYLRRESGPLSATGWGIGLPFVKAVGESHGGSVSVDSSPELGTTFIIDIPVDCRPFIEEASKQLTVS</sequence>
<dbReference type="PROSITE" id="PS50109">
    <property type="entry name" value="HIS_KIN"/>
    <property type="match status" value="1"/>
</dbReference>
<evidence type="ECO:0000259" key="4">
    <source>
        <dbReference type="PROSITE" id="PS50109"/>
    </source>
</evidence>
<dbReference type="InterPro" id="IPR036890">
    <property type="entry name" value="HATPase_C_sf"/>
</dbReference>